<dbReference type="PROSITE" id="PS51032">
    <property type="entry name" value="AP2_ERF"/>
    <property type="match status" value="1"/>
</dbReference>
<dbReference type="InterPro" id="IPR016177">
    <property type="entry name" value="DNA-bd_dom_sf"/>
</dbReference>
<dbReference type="Proteomes" id="UP000019116">
    <property type="component" value="Chromosome 2A"/>
</dbReference>
<dbReference type="InterPro" id="IPR036955">
    <property type="entry name" value="AP2/ERF_dom_sf"/>
</dbReference>
<evidence type="ECO:0000313" key="8">
    <source>
        <dbReference type="Proteomes" id="UP000019116"/>
    </source>
</evidence>
<dbReference type="Gramene" id="TraesJUL2A03G00801320.1">
    <property type="protein sequence ID" value="TraesJUL2A03G00801320.1.CDS1"/>
    <property type="gene ID" value="TraesJUL2A03G00801320"/>
</dbReference>
<reference evidence="7" key="2">
    <citation type="submission" date="2018-10" db="UniProtKB">
        <authorList>
            <consortium name="EnsemblPlants"/>
        </authorList>
    </citation>
    <scope>IDENTIFICATION</scope>
</reference>
<dbReference type="OrthoDB" id="10331094at2759"/>
<dbReference type="Gramene" id="TraesCS2A03G1217400.1">
    <property type="protein sequence ID" value="TraesCS2A03G1217400.1.CDS1"/>
    <property type="gene ID" value="TraesCS2A03G1217400"/>
</dbReference>
<feature type="domain" description="AP2/ERF" evidence="6">
    <location>
        <begin position="10"/>
        <end position="65"/>
    </location>
</feature>
<dbReference type="InterPro" id="IPR001471">
    <property type="entry name" value="AP2/ERF_dom"/>
</dbReference>
<proteinExistence type="predicted"/>
<evidence type="ECO:0000313" key="7">
    <source>
        <dbReference type="EnsemblPlants" id="TraesCS2A02G524600.1.cds1"/>
    </source>
</evidence>
<dbReference type="SMART" id="SM00380">
    <property type="entry name" value="AP2"/>
    <property type="match status" value="1"/>
</dbReference>
<evidence type="ECO:0000256" key="2">
    <source>
        <dbReference type="ARBA" id="ARBA00023015"/>
    </source>
</evidence>
<dbReference type="SMR" id="A0A3B6B7E9"/>
<protein>
    <recommendedName>
        <fullName evidence="6">AP2/ERF domain-containing protein</fullName>
    </recommendedName>
</protein>
<dbReference type="PANTHER" id="PTHR31194">
    <property type="entry name" value="SHN SHINE , DNA BINDING / TRANSCRIPTION FACTOR"/>
    <property type="match status" value="1"/>
</dbReference>
<keyword evidence="2" id="KW-0805">Transcription regulation</keyword>
<dbReference type="GO" id="GO:0005634">
    <property type="term" value="C:nucleus"/>
    <property type="evidence" value="ECO:0000318"/>
    <property type="project" value="GO_Central"/>
</dbReference>
<dbReference type="GO" id="GO:0003700">
    <property type="term" value="F:DNA-binding transcription factor activity"/>
    <property type="evidence" value="ECO:0000318"/>
    <property type="project" value="GO_Central"/>
</dbReference>
<evidence type="ECO:0000259" key="6">
    <source>
        <dbReference type="PROSITE" id="PS51032"/>
    </source>
</evidence>
<dbReference type="Gramene" id="TraesCS2A02G524600.1">
    <property type="protein sequence ID" value="TraesCS2A02G524600.1.cds1"/>
    <property type="gene ID" value="TraesCS2A02G524600"/>
</dbReference>
<accession>A0A3B6B7E9</accession>
<keyword evidence="3" id="KW-0238">DNA-binding</keyword>
<keyword evidence="4" id="KW-0804">Transcription</keyword>
<dbReference type="AlphaFoldDB" id="A0A3B6B7E9"/>
<evidence type="ECO:0000256" key="5">
    <source>
        <dbReference type="ARBA" id="ARBA00023242"/>
    </source>
</evidence>
<sequence length="193" mass="22887">MSIRCLGASDFRGVRERRSSAFSAEIWFREKRLVLGTFDTAEEAAHAHDAAAWRILRPRRDMNFPNVSSQRAQDLAPLPRLFTDEDRRVHWRRQRRLAIAEKDVEALVVWRGGYPQDIVDERQFYKQLRSERDARRRERAAYREDKRSRKQAAQLKLKLRETSSWDFEDEQLADAYLQTSKENITESESESDE</sequence>
<dbReference type="Gene3D" id="3.30.730.10">
    <property type="entry name" value="AP2/ERF domain"/>
    <property type="match status" value="1"/>
</dbReference>
<dbReference type="Gramene" id="TraesWEE_scaffold_067673_01G000500.1">
    <property type="protein sequence ID" value="TraesWEE_scaffold_067673_01G000500.1"/>
    <property type="gene ID" value="TraesWEE_scaffold_067673_01G000500"/>
</dbReference>
<dbReference type="PANTHER" id="PTHR31194:SF189">
    <property type="entry name" value="AP2_ERF DOMAIN-CONTAINING PROTEIN"/>
    <property type="match status" value="1"/>
</dbReference>
<organism evidence="7">
    <name type="scientific">Triticum aestivum</name>
    <name type="common">Wheat</name>
    <dbReference type="NCBI Taxonomy" id="4565"/>
    <lineage>
        <taxon>Eukaryota</taxon>
        <taxon>Viridiplantae</taxon>
        <taxon>Streptophyta</taxon>
        <taxon>Embryophyta</taxon>
        <taxon>Tracheophyta</taxon>
        <taxon>Spermatophyta</taxon>
        <taxon>Magnoliopsida</taxon>
        <taxon>Liliopsida</taxon>
        <taxon>Poales</taxon>
        <taxon>Poaceae</taxon>
        <taxon>BOP clade</taxon>
        <taxon>Pooideae</taxon>
        <taxon>Triticodae</taxon>
        <taxon>Triticeae</taxon>
        <taxon>Triticinae</taxon>
        <taxon>Triticum</taxon>
    </lineage>
</organism>
<dbReference type="InterPro" id="IPR050913">
    <property type="entry name" value="AP2/ERF_ERF"/>
</dbReference>
<keyword evidence="5" id="KW-0539">Nucleus</keyword>
<dbReference type="GO" id="GO:0000976">
    <property type="term" value="F:transcription cis-regulatory region binding"/>
    <property type="evidence" value="ECO:0000318"/>
    <property type="project" value="GO_Central"/>
</dbReference>
<evidence type="ECO:0000256" key="1">
    <source>
        <dbReference type="ARBA" id="ARBA00004123"/>
    </source>
</evidence>
<keyword evidence="8" id="KW-1185">Reference proteome</keyword>
<dbReference type="SUPFAM" id="SSF54171">
    <property type="entry name" value="DNA-binding domain"/>
    <property type="match status" value="1"/>
</dbReference>
<name>A0A3B6B7E9_WHEAT</name>
<dbReference type="EnsemblPlants" id="TraesCS2A02G524600.1">
    <property type="protein sequence ID" value="TraesCS2A02G524600.1.cds1"/>
    <property type="gene ID" value="TraesCS2A02G524600"/>
</dbReference>
<dbReference type="OMA" id="MSIRCLG"/>
<evidence type="ECO:0000256" key="3">
    <source>
        <dbReference type="ARBA" id="ARBA00023125"/>
    </source>
</evidence>
<comment type="subcellular location">
    <subcellularLocation>
        <location evidence="1">Nucleus</location>
    </subcellularLocation>
</comment>
<evidence type="ECO:0000256" key="4">
    <source>
        <dbReference type="ARBA" id="ARBA00023163"/>
    </source>
</evidence>
<reference evidence="7" key="1">
    <citation type="submission" date="2018-08" db="EMBL/GenBank/DDBJ databases">
        <authorList>
            <person name="Rossello M."/>
        </authorList>
    </citation>
    <scope>NUCLEOTIDE SEQUENCE [LARGE SCALE GENOMIC DNA]</scope>
    <source>
        <strain evidence="7">cv. Chinese Spring</strain>
    </source>
</reference>
<dbReference type="Gramene" id="TraesLDM2A03G00798590.1">
    <property type="protein sequence ID" value="TraesLDM2A03G00798590.1.CDS1"/>
    <property type="gene ID" value="TraesLDM2A03G00798590"/>
</dbReference>